<dbReference type="EMBL" id="CABQ01000230">
    <property type="protein sequence ID" value="CBI08500.1"/>
    <property type="molecule type" value="Genomic_DNA"/>
</dbReference>
<evidence type="ECO:0000313" key="1">
    <source>
        <dbReference type="EMBL" id="CBI08500.1"/>
    </source>
</evidence>
<accession>E6QMM9</accession>
<dbReference type="SUPFAM" id="SSF52788">
    <property type="entry name" value="Phosphotyrosine protein phosphatases I"/>
    <property type="match status" value="1"/>
</dbReference>
<comment type="caution">
    <text evidence="1">The sequence shown here is derived from an EMBL/GenBank/DDBJ whole genome shotgun (WGS) entry which is preliminary data.</text>
</comment>
<sequence length="59" mass="6375">MMQEVGIDLSNAKPQKLTEELASGTQLLVTMGCGDKCPHVPDLRRDDWPLRNPKGVAGG</sequence>
<name>E6QMM9_9ZZZZ</name>
<dbReference type="InterPro" id="IPR036196">
    <property type="entry name" value="Ptyr_pPase_sf"/>
</dbReference>
<proteinExistence type="predicted"/>
<dbReference type="Gene3D" id="3.40.50.2300">
    <property type="match status" value="1"/>
</dbReference>
<dbReference type="AlphaFoldDB" id="E6QMM9"/>
<protein>
    <submittedName>
        <fullName evidence="1">Putative arsenate reductase</fullName>
    </submittedName>
</protein>
<organism evidence="1">
    <name type="scientific">mine drainage metagenome</name>
    <dbReference type="NCBI Taxonomy" id="410659"/>
    <lineage>
        <taxon>unclassified sequences</taxon>
        <taxon>metagenomes</taxon>
        <taxon>ecological metagenomes</taxon>
    </lineage>
</organism>
<gene>
    <name evidence="1" type="ORF">CARN6_1974</name>
</gene>
<reference evidence="1" key="1">
    <citation type="submission" date="2009-10" db="EMBL/GenBank/DDBJ databases">
        <title>Diversity of trophic interactions inside an arsenic-rich microbial ecosystem.</title>
        <authorList>
            <person name="Bertin P.N."/>
            <person name="Heinrich-Salmeron A."/>
            <person name="Pelletier E."/>
            <person name="Goulhen-Chollet F."/>
            <person name="Arsene-Ploetze F."/>
            <person name="Gallien S."/>
            <person name="Calteau A."/>
            <person name="Vallenet D."/>
            <person name="Casiot C."/>
            <person name="Chane-Woon-Ming B."/>
            <person name="Giloteaux L."/>
            <person name="Barakat M."/>
            <person name="Bonnefoy V."/>
            <person name="Bruneel O."/>
            <person name="Chandler M."/>
            <person name="Cleiss J."/>
            <person name="Duran R."/>
            <person name="Elbaz-Poulichet F."/>
            <person name="Fonknechten N."/>
            <person name="Lauga B."/>
            <person name="Mornico D."/>
            <person name="Ortet P."/>
            <person name="Schaeffer C."/>
            <person name="Siguier P."/>
            <person name="Alexander Thil Smith A."/>
            <person name="Van Dorsselaer A."/>
            <person name="Weissenbach J."/>
            <person name="Medigue C."/>
            <person name="Le Paslier D."/>
        </authorList>
    </citation>
    <scope>NUCLEOTIDE SEQUENCE</scope>
</reference>